<keyword evidence="4 6" id="KW-1133">Transmembrane helix</keyword>
<evidence type="ECO:0000256" key="5">
    <source>
        <dbReference type="ARBA" id="ARBA00023136"/>
    </source>
</evidence>
<feature type="transmembrane region" description="Helical" evidence="6">
    <location>
        <begin position="12"/>
        <end position="31"/>
    </location>
</feature>
<evidence type="ECO:0000256" key="3">
    <source>
        <dbReference type="ARBA" id="ARBA00022692"/>
    </source>
</evidence>
<dbReference type="OrthoDB" id="448250at2759"/>
<evidence type="ECO:0000256" key="2">
    <source>
        <dbReference type="ARBA" id="ARBA00006070"/>
    </source>
</evidence>
<dbReference type="Proteomes" id="UP000094336">
    <property type="component" value="Unassembled WGS sequence"/>
</dbReference>
<dbReference type="EMBL" id="KV454434">
    <property type="protein sequence ID" value="ODQ78807.1"/>
    <property type="molecule type" value="Genomic_DNA"/>
</dbReference>
<evidence type="ECO:0000313" key="8">
    <source>
        <dbReference type="Proteomes" id="UP000094336"/>
    </source>
</evidence>
<dbReference type="STRING" id="984486.A0A1E3QP94"/>
<keyword evidence="5 6" id="KW-0472">Membrane</keyword>
<dbReference type="GO" id="GO:0006890">
    <property type="term" value="P:retrograde vesicle-mediated transport, Golgi to endoplasmic reticulum"/>
    <property type="evidence" value="ECO:0007669"/>
    <property type="project" value="EnsemblFungi"/>
</dbReference>
<sequence length="140" mass="16706">MFALRIVYAQGWYIICYALAIYLLNLFLAFLTPKFDPSLEQEMHRESMEEGITSEQETSEEFRPFIRRLPEFKFWFGATRATLISLVLTMFSITDVPVFWPILVLYFVILFTLTMRKQIQHMMKYRYLPFDLGKAKYGSK</sequence>
<dbReference type="PANTHER" id="PTHR10743">
    <property type="entry name" value="PROTEIN RER1"/>
    <property type="match status" value="1"/>
</dbReference>
<dbReference type="GeneID" id="30147227"/>
<feature type="non-terminal residue" evidence="7">
    <location>
        <position position="1"/>
    </location>
</feature>
<evidence type="ECO:0008006" key="9">
    <source>
        <dbReference type="Google" id="ProtNLM"/>
    </source>
</evidence>
<reference evidence="8" key="1">
    <citation type="submission" date="2016-05" db="EMBL/GenBank/DDBJ databases">
        <title>Comparative genomics of biotechnologically important yeasts.</title>
        <authorList>
            <consortium name="DOE Joint Genome Institute"/>
            <person name="Riley R."/>
            <person name="Haridas S."/>
            <person name="Wolfe K.H."/>
            <person name="Lopes M.R."/>
            <person name="Hittinger C.T."/>
            <person name="Goker M."/>
            <person name="Salamov A."/>
            <person name="Wisecaver J."/>
            <person name="Long T.M."/>
            <person name="Aerts A.L."/>
            <person name="Barry K."/>
            <person name="Choi C."/>
            <person name="Clum A."/>
            <person name="Coughlan A.Y."/>
            <person name="Deshpande S."/>
            <person name="Douglass A.P."/>
            <person name="Hanson S.J."/>
            <person name="Klenk H.-P."/>
            <person name="Labutti K."/>
            <person name="Lapidus A."/>
            <person name="Lindquist E."/>
            <person name="Lipzen A."/>
            <person name="Meier-Kolthoff J.P."/>
            <person name="Ohm R.A."/>
            <person name="Otillar R.P."/>
            <person name="Pangilinan J."/>
            <person name="Peng Y."/>
            <person name="Rokas A."/>
            <person name="Rosa C.A."/>
            <person name="Scheuner C."/>
            <person name="Sibirny A.A."/>
            <person name="Slot J.C."/>
            <person name="Stielow J.B."/>
            <person name="Sun H."/>
            <person name="Kurtzman C.P."/>
            <person name="Blackwell M."/>
            <person name="Grigoriev I.V."/>
            <person name="Jeffries T.W."/>
        </authorList>
    </citation>
    <scope>NUCLEOTIDE SEQUENCE [LARGE SCALE GENOMIC DNA]</scope>
    <source>
        <strain evidence="8">NRRL Y-12698</strain>
    </source>
</reference>
<dbReference type="GO" id="GO:0030134">
    <property type="term" value="C:COPII-coated ER to Golgi transport vesicle"/>
    <property type="evidence" value="ECO:0007669"/>
    <property type="project" value="EnsemblFungi"/>
</dbReference>
<dbReference type="GO" id="GO:0000139">
    <property type="term" value="C:Golgi membrane"/>
    <property type="evidence" value="ECO:0007669"/>
    <property type="project" value="TreeGrafter"/>
</dbReference>
<proteinExistence type="inferred from homology"/>
<name>A0A1E3QP94_9ASCO</name>
<dbReference type="GO" id="GO:0000324">
    <property type="term" value="C:fungal-type vacuole"/>
    <property type="evidence" value="ECO:0007669"/>
    <property type="project" value="EnsemblFungi"/>
</dbReference>
<dbReference type="GO" id="GO:0006621">
    <property type="term" value="P:protein retention in ER lumen"/>
    <property type="evidence" value="ECO:0007669"/>
    <property type="project" value="EnsemblFungi"/>
</dbReference>
<comment type="subcellular location">
    <subcellularLocation>
        <location evidence="1">Membrane</location>
        <topology evidence="1">Multi-pass membrane protein</topology>
    </subcellularLocation>
</comment>
<gene>
    <name evidence="7" type="ORF">BABINDRAFT_162486</name>
</gene>
<dbReference type="Pfam" id="PF03248">
    <property type="entry name" value="Rer1"/>
    <property type="match status" value="1"/>
</dbReference>
<keyword evidence="8" id="KW-1185">Reference proteome</keyword>
<keyword evidence="3 6" id="KW-0812">Transmembrane</keyword>
<dbReference type="PANTHER" id="PTHR10743:SF0">
    <property type="entry name" value="PROTEIN RER1"/>
    <property type="match status" value="1"/>
</dbReference>
<dbReference type="RefSeq" id="XP_018984135.1">
    <property type="nucleotide sequence ID" value="XM_019129374.1"/>
</dbReference>
<comment type="similarity">
    <text evidence="2">Belongs to the RER1 family.</text>
</comment>
<evidence type="ECO:0000256" key="6">
    <source>
        <dbReference type="SAM" id="Phobius"/>
    </source>
</evidence>
<dbReference type="GO" id="GO:0030137">
    <property type="term" value="C:COPI-coated vesicle"/>
    <property type="evidence" value="ECO:0007669"/>
    <property type="project" value="EnsemblFungi"/>
</dbReference>
<organism evidence="7 8">
    <name type="scientific">Babjeviella inositovora NRRL Y-12698</name>
    <dbReference type="NCBI Taxonomy" id="984486"/>
    <lineage>
        <taxon>Eukaryota</taxon>
        <taxon>Fungi</taxon>
        <taxon>Dikarya</taxon>
        <taxon>Ascomycota</taxon>
        <taxon>Saccharomycotina</taxon>
        <taxon>Pichiomycetes</taxon>
        <taxon>Serinales incertae sedis</taxon>
        <taxon>Babjeviella</taxon>
    </lineage>
</organism>
<protein>
    <recommendedName>
        <fullName evidence="9">Protein RER1</fullName>
    </recommendedName>
</protein>
<dbReference type="InterPro" id="IPR004932">
    <property type="entry name" value="Rer1"/>
</dbReference>
<evidence type="ECO:0000313" key="7">
    <source>
        <dbReference type="EMBL" id="ODQ78807.1"/>
    </source>
</evidence>
<accession>A0A1E3QP94</accession>
<dbReference type="GO" id="GO:0005783">
    <property type="term" value="C:endoplasmic reticulum"/>
    <property type="evidence" value="ECO:0007669"/>
    <property type="project" value="GOC"/>
</dbReference>
<evidence type="ECO:0000256" key="1">
    <source>
        <dbReference type="ARBA" id="ARBA00004141"/>
    </source>
</evidence>
<feature type="transmembrane region" description="Helical" evidence="6">
    <location>
        <begin position="98"/>
        <end position="116"/>
    </location>
</feature>
<evidence type="ECO:0000256" key="4">
    <source>
        <dbReference type="ARBA" id="ARBA00022989"/>
    </source>
</evidence>
<dbReference type="AlphaFoldDB" id="A0A1E3QP94"/>